<evidence type="ECO:0000259" key="9">
    <source>
        <dbReference type="Pfam" id="PF00266"/>
    </source>
</evidence>
<dbReference type="CDD" id="cd06453">
    <property type="entry name" value="SufS_like"/>
    <property type="match status" value="1"/>
</dbReference>
<dbReference type="PANTHER" id="PTHR43586">
    <property type="entry name" value="CYSTEINE DESULFURASE"/>
    <property type="match status" value="1"/>
</dbReference>
<dbReference type="PROSITE" id="PS00595">
    <property type="entry name" value="AA_TRANSFER_CLASS_5"/>
    <property type="match status" value="1"/>
</dbReference>
<dbReference type="Gene3D" id="3.40.640.10">
    <property type="entry name" value="Type I PLP-dependent aspartate aminotransferase-like (Major domain)"/>
    <property type="match status" value="1"/>
</dbReference>
<dbReference type="InterPro" id="IPR010970">
    <property type="entry name" value="Cys_dSase_SufS"/>
</dbReference>
<dbReference type="EMBL" id="GU059106">
    <property type="protein sequence ID" value="ACY24468.1"/>
    <property type="molecule type" value="Genomic_DNA"/>
</dbReference>
<keyword evidence="4 8" id="KW-0808">Transferase</keyword>
<dbReference type="Gene3D" id="3.90.1150.10">
    <property type="entry name" value="Aspartate Aminotransferase, domain 1"/>
    <property type="match status" value="1"/>
</dbReference>
<comment type="function">
    <text evidence="8">Catalyzes the removal of elemental sulfur and selenium atoms from L-cysteine, L-cystine, L-selenocysteine, and L-selenocystine to produce L-alanine.</text>
</comment>
<protein>
    <recommendedName>
        <fullName evidence="3 8">Cysteine desulfurase</fullName>
        <ecNumber evidence="3 8">2.8.1.7</ecNumber>
    </recommendedName>
</protein>
<evidence type="ECO:0000256" key="6">
    <source>
        <dbReference type="ARBA" id="ARBA00050776"/>
    </source>
</evidence>
<dbReference type="EC" id="2.8.1.7" evidence="3 8"/>
<dbReference type="InterPro" id="IPR000192">
    <property type="entry name" value="Aminotrans_V_dom"/>
</dbReference>
<dbReference type="InterPro" id="IPR015424">
    <property type="entry name" value="PyrdxlP-dep_Trfase"/>
</dbReference>
<dbReference type="NCBIfam" id="TIGR01979">
    <property type="entry name" value="sufS"/>
    <property type="match status" value="1"/>
</dbReference>
<evidence type="ECO:0000256" key="3">
    <source>
        <dbReference type="ARBA" id="ARBA00012239"/>
    </source>
</evidence>
<comment type="similarity">
    <text evidence="2 8">Belongs to the class-V pyridoxal-phosphate-dependent aminotransferase family. Csd subfamily.</text>
</comment>
<name>D4N6Y2_9CREN</name>
<dbReference type="GO" id="GO:0006534">
    <property type="term" value="P:cysteine metabolic process"/>
    <property type="evidence" value="ECO:0007669"/>
    <property type="project" value="UniProtKB-UniRule"/>
</dbReference>
<keyword evidence="5 8" id="KW-0663">Pyridoxal phosphate</keyword>
<dbReference type="InterPro" id="IPR015421">
    <property type="entry name" value="PyrdxlP-dep_Trfase_major"/>
</dbReference>
<organism evidence="10">
    <name type="scientific">uncultured crenarchaeote 29d5</name>
    <dbReference type="NCBI Taxonomy" id="684057"/>
    <lineage>
        <taxon>Archaea</taxon>
        <taxon>Thermoproteota</taxon>
        <taxon>environmental samples</taxon>
    </lineage>
</organism>
<evidence type="ECO:0000256" key="4">
    <source>
        <dbReference type="ARBA" id="ARBA00022679"/>
    </source>
</evidence>
<comment type="cofactor">
    <cofactor evidence="1 7">
        <name>pyridoxal 5'-phosphate</name>
        <dbReference type="ChEBI" id="CHEBI:597326"/>
    </cofactor>
</comment>
<dbReference type="GO" id="GO:0030170">
    <property type="term" value="F:pyridoxal phosphate binding"/>
    <property type="evidence" value="ECO:0007669"/>
    <property type="project" value="UniProtKB-UniRule"/>
</dbReference>
<evidence type="ECO:0000256" key="5">
    <source>
        <dbReference type="ARBA" id="ARBA00022898"/>
    </source>
</evidence>
<accession>D4N6Y2</accession>
<dbReference type="InterPro" id="IPR020578">
    <property type="entry name" value="Aminotrans_V_PyrdxlP_BS"/>
</dbReference>
<evidence type="ECO:0000256" key="2">
    <source>
        <dbReference type="ARBA" id="ARBA00010447"/>
    </source>
</evidence>
<evidence type="ECO:0000256" key="1">
    <source>
        <dbReference type="ARBA" id="ARBA00001933"/>
    </source>
</evidence>
<dbReference type="InterPro" id="IPR015422">
    <property type="entry name" value="PyrdxlP-dep_Trfase_small"/>
</dbReference>
<reference evidence="10" key="1">
    <citation type="journal article" date="2010" name="Environ. Microbiol.">
        <title>Homologues of nitrite reductases in ammonia-oxidizing archaea: diversity and genomic context.</title>
        <authorList>
            <person name="Bartossek R."/>
            <person name="Nicol G.W."/>
            <person name="Lanzen A."/>
            <person name="Klenk H.P."/>
            <person name="Schleper C."/>
        </authorList>
    </citation>
    <scope>NUCLEOTIDE SEQUENCE</scope>
</reference>
<evidence type="ECO:0000256" key="8">
    <source>
        <dbReference type="RuleBase" id="RU004506"/>
    </source>
</evidence>
<dbReference type="Pfam" id="PF00266">
    <property type="entry name" value="Aminotran_5"/>
    <property type="match status" value="1"/>
</dbReference>
<sequence length="412" mass="46735">MQRSVVNSYELRNDFPIFKKKINGKELVYLDNASTTQKPYSVINSITDFYSNYNSNIHRAVYQLAEEATTLYEQSREKIANFINVRPEEIVFTRNTTESINLIAHSWARTNLKKDDGVAITELEHHSNIVPWQILSQEIGTRLEYVGIDENGFLDLEYLIELISSKKVRLVSLSHMSNVLGTIVPIERIIKIAHENDIPVLVDGAQSVPHMPVDVKNMDCDFLVFSAHKMLGPTGVGVLYAKKEVLEKMRPFMGGGDMIKEVFKFHTNYNEVPYKFEAGTPNIADVVGFGAAIDYLEKIGMENIRKHEIDLTEYALEAMLSINHLTVYGPRDPNYRGGVISFNIADIHPHDLATIMNDHGIAIRSGHHCAQVLMQRLDVPATSRASFYIYNTKEEIDKFVNAIKEAGRIFKI</sequence>
<proteinExistence type="inferred from homology"/>
<feature type="domain" description="Aminotransferase class V" evidence="9">
    <location>
        <begin position="28"/>
        <end position="399"/>
    </location>
</feature>
<dbReference type="AlphaFoldDB" id="D4N6Y2"/>
<evidence type="ECO:0000313" key="10">
    <source>
        <dbReference type="EMBL" id="ACY24468.1"/>
    </source>
</evidence>
<dbReference type="PANTHER" id="PTHR43586:SF8">
    <property type="entry name" value="CYSTEINE DESULFURASE 1, CHLOROPLASTIC"/>
    <property type="match status" value="1"/>
</dbReference>
<comment type="catalytic activity">
    <reaction evidence="6 8">
        <text>(sulfur carrier)-H + L-cysteine = (sulfur carrier)-SH + L-alanine</text>
        <dbReference type="Rhea" id="RHEA:43892"/>
        <dbReference type="Rhea" id="RHEA-COMP:14737"/>
        <dbReference type="Rhea" id="RHEA-COMP:14739"/>
        <dbReference type="ChEBI" id="CHEBI:29917"/>
        <dbReference type="ChEBI" id="CHEBI:35235"/>
        <dbReference type="ChEBI" id="CHEBI:57972"/>
        <dbReference type="ChEBI" id="CHEBI:64428"/>
        <dbReference type="EC" id="2.8.1.7"/>
    </reaction>
</comment>
<dbReference type="SUPFAM" id="SSF53383">
    <property type="entry name" value="PLP-dependent transferases"/>
    <property type="match status" value="1"/>
</dbReference>
<evidence type="ECO:0000256" key="7">
    <source>
        <dbReference type="RuleBase" id="RU004504"/>
    </source>
</evidence>
<dbReference type="InterPro" id="IPR016454">
    <property type="entry name" value="Cysteine_dSase"/>
</dbReference>
<dbReference type="GO" id="GO:0031071">
    <property type="term" value="F:cysteine desulfurase activity"/>
    <property type="evidence" value="ECO:0007669"/>
    <property type="project" value="UniProtKB-UniRule"/>
</dbReference>
<dbReference type="PIRSF" id="PIRSF005572">
    <property type="entry name" value="NifS"/>
    <property type="match status" value="1"/>
</dbReference>
<gene>
    <name evidence="10" type="ORF">29d5orf20</name>
</gene>